<reference evidence="1" key="2">
    <citation type="submission" date="2020-09" db="EMBL/GenBank/DDBJ databases">
        <authorList>
            <person name="Sun Q."/>
            <person name="Kim S."/>
        </authorList>
    </citation>
    <scope>NUCLEOTIDE SEQUENCE</scope>
    <source>
        <strain evidence="1">KCTC 32501</strain>
    </source>
</reference>
<dbReference type="EMBL" id="BMZG01000004">
    <property type="protein sequence ID" value="GHA70097.1"/>
    <property type="molecule type" value="Genomic_DNA"/>
</dbReference>
<protein>
    <submittedName>
        <fullName evidence="1">Uncharacterized protein</fullName>
    </submittedName>
</protein>
<gene>
    <name evidence="1" type="ORF">GCM10009007_08430</name>
</gene>
<accession>A0A8J3G0H0</accession>
<organism evidence="1 2">
    <name type="scientific">Formosimonas limnophila</name>
    <dbReference type="NCBI Taxonomy" id="1384487"/>
    <lineage>
        <taxon>Bacteria</taxon>
        <taxon>Pseudomonadati</taxon>
        <taxon>Pseudomonadota</taxon>
        <taxon>Betaproteobacteria</taxon>
        <taxon>Burkholderiales</taxon>
        <taxon>Burkholderiaceae</taxon>
        <taxon>Formosimonas</taxon>
    </lineage>
</organism>
<dbReference type="Proteomes" id="UP000614287">
    <property type="component" value="Unassembled WGS sequence"/>
</dbReference>
<comment type="caution">
    <text evidence="1">The sequence shown here is derived from an EMBL/GenBank/DDBJ whole genome shotgun (WGS) entry which is preliminary data.</text>
</comment>
<dbReference type="NCBIfam" id="NF045477">
    <property type="entry name" value="LPO_1073_dom"/>
    <property type="match status" value="1"/>
</dbReference>
<dbReference type="InterPro" id="IPR053773">
    <property type="entry name" value="Vpar_1526-like"/>
</dbReference>
<dbReference type="AlphaFoldDB" id="A0A8J3G0H0"/>
<name>A0A8J3G0H0_9BURK</name>
<proteinExistence type="predicted"/>
<evidence type="ECO:0000313" key="1">
    <source>
        <dbReference type="EMBL" id="GHA70097.1"/>
    </source>
</evidence>
<reference evidence="1" key="1">
    <citation type="journal article" date="2014" name="Int. J. Syst. Evol. Microbiol.">
        <title>Complete genome sequence of Corynebacterium casei LMG S-19264T (=DSM 44701T), isolated from a smear-ripened cheese.</title>
        <authorList>
            <consortium name="US DOE Joint Genome Institute (JGI-PGF)"/>
            <person name="Walter F."/>
            <person name="Albersmeier A."/>
            <person name="Kalinowski J."/>
            <person name="Ruckert C."/>
        </authorList>
    </citation>
    <scope>NUCLEOTIDE SEQUENCE</scope>
    <source>
        <strain evidence="1">KCTC 32501</strain>
    </source>
</reference>
<sequence length="350" mass="38995">MLSKDQDQKVAEGGSGIQAGGNVTVVNVGVTASEARSIALDVAKATFNELTGAAKDTAIARVDEITTQIIEKLEREFPNGLQKARDPDFQYALFTVQKEFARSGDKDLGDLLVDLLVDRSKYDQRDILQIVLNESIATAPKLTDNQLAALAVIFLFKYTQNYNVGNHQLLGEYLDKHVLPFAQKLSKSQAGYQHLEFAGCGTSLVGDPLEKSFGQNYQGLFVKGFDESEITNREITVGLDARFFIPCINDSSKIQVKGLNKNNAEKYLAEQGLSDEDKIKILALFDISKMNNYEIKEMVIANRPYMQKVFDIWNESAMQHFNLTSVGMAIGHANIKRFNCEFTDLSLWIN</sequence>
<dbReference type="RefSeq" id="WP_189492110.1">
    <property type="nucleotide sequence ID" value="NZ_BMZG01000004.1"/>
</dbReference>
<evidence type="ECO:0000313" key="2">
    <source>
        <dbReference type="Proteomes" id="UP000614287"/>
    </source>
</evidence>
<keyword evidence="2" id="KW-1185">Reference proteome</keyword>